<proteinExistence type="predicted"/>
<organism evidence="2 3">
    <name type="scientific">Coniophora puteana (strain RWD-64-598)</name>
    <name type="common">Brown rot fungus</name>
    <dbReference type="NCBI Taxonomy" id="741705"/>
    <lineage>
        <taxon>Eukaryota</taxon>
        <taxon>Fungi</taxon>
        <taxon>Dikarya</taxon>
        <taxon>Basidiomycota</taxon>
        <taxon>Agaricomycotina</taxon>
        <taxon>Agaricomycetes</taxon>
        <taxon>Agaricomycetidae</taxon>
        <taxon>Boletales</taxon>
        <taxon>Coniophorineae</taxon>
        <taxon>Coniophoraceae</taxon>
        <taxon>Coniophora</taxon>
    </lineage>
</organism>
<gene>
    <name evidence="2" type="ORF">CONPUDRAFT_157646</name>
</gene>
<comment type="caution">
    <text evidence="2">The sequence shown here is derived from an EMBL/GenBank/DDBJ whole genome shotgun (WGS) entry which is preliminary data.</text>
</comment>
<dbReference type="Proteomes" id="UP000053558">
    <property type="component" value="Unassembled WGS sequence"/>
</dbReference>
<name>A0A5M3MFK1_CONPW</name>
<accession>A0A5M3MFK1</accession>
<dbReference type="RefSeq" id="XP_007772774.1">
    <property type="nucleotide sequence ID" value="XM_007774584.1"/>
</dbReference>
<feature type="region of interest" description="Disordered" evidence="1">
    <location>
        <begin position="1"/>
        <end position="55"/>
    </location>
</feature>
<dbReference type="KEGG" id="cput:CONPUDRAFT_157646"/>
<dbReference type="EMBL" id="JH711584">
    <property type="protein sequence ID" value="EIW77395.1"/>
    <property type="molecule type" value="Genomic_DNA"/>
</dbReference>
<reference evidence="3" key="1">
    <citation type="journal article" date="2012" name="Science">
        <title>The Paleozoic origin of enzymatic lignin decomposition reconstructed from 31 fungal genomes.</title>
        <authorList>
            <person name="Floudas D."/>
            <person name="Binder M."/>
            <person name="Riley R."/>
            <person name="Barry K."/>
            <person name="Blanchette R.A."/>
            <person name="Henrissat B."/>
            <person name="Martinez A.T."/>
            <person name="Otillar R."/>
            <person name="Spatafora J.W."/>
            <person name="Yadav J.S."/>
            <person name="Aerts A."/>
            <person name="Benoit I."/>
            <person name="Boyd A."/>
            <person name="Carlson A."/>
            <person name="Copeland A."/>
            <person name="Coutinho P.M."/>
            <person name="de Vries R.P."/>
            <person name="Ferreira P."/>
            <person name="Findley K."/>
            <person name="Foster B."/>
            <person name="Gaskell J."/>
            <person name="Glotzer D."/>
            <person name="Gorecki P."/>
            <person name="Heitman J."/>
            <person name="Hesse C."/>
            <person name="Hori C."/>
            <person name="Igarashi K."/>
            <person name="Jurgens J.A."/>
            <person name="Kallen N."/>
            <person name="Kersten P."/>
            <person name="Kohler A."/>
            <person name="Kuees U."/>
            <person name="Kumar T.K.A."/>
            <person name="Kuo A."/>
            <person name="LaButti K."/>
            <person name="Larrondo L.F."/>
            <person name="Lindquist E."/>
            <person name="Ling A."/>
            <person name="Lombard V."/>
            <person name="Lucas S."/>
            <person name="Lundell T."/>
            <person name="Martin R."/>
            <person name="McLaughlin D.J."/>
            <person name="Morgenstern I."/>
            <person name="Morin E."/>
            <person name="Murat C."/>
            <person name="Nagy L.G."/>
            <person name="Nolan M."/>
            <person name="Ohm R.A."/>
            <person name="Patyshakuliyeva A."/>
            <person name="Rokas A."/>
            <person name="Ruiz-Duenas F.J."/>
            <person name="Sabat G."/>
            <person name="Salamov A."/>
            <person name="Samejima M."/>
            <person name="Schmutz J."/>
            <person name="Slot J.C."/>
            <person name="St John F."/>
            <person name="Stenlid J."/>
            <person name="Sun H."/>
            <person name="Sun S."/>
            <person name="Syed K."/>
            <person name="Tsang A."/>
            <person name="Wiebenga A."/>
            <person name="Young D."/>
            <person name="Pisabarro A."/>
            <person name="Eastwood D.C."/>
            <person name="Martin F."/>
            <person name="Cullen D."/>
            <person name="Grigoriev I.V."/>
            <person name="Hibbett D.S."/>
        </authorList>
    </citation>
    <scope>NUCLEOTIDE SEQUENCE [LARGE SCALE GENOMIC DNA]</scope>
    <source>
        <strain evidence="3">RWD-64-598 SS2</strain>
    </source>
</reference>
<protein>
    <submittedName>
        <fullName evidence="2">Uncharacterized protein</fullName>
    </submittedName>
</protein>
<dbReference type="GeneID" id="19203795"/>
<dbReference type="AlphaFoldDB" id="A0A5M3MFK1"/>
<evidence type="ECO:0000256" key="1">
    <source>
        <dbReference type="SAM" id="MobiDB-lite"/>
    </source>
</evidence>
<evidence type="ECO:0000313" key="2">
    <source>
        <dbReference type="EMBL" id="EIW77395.1"/>
    </source>
</evidence>
<sequence length="55" mass="6240">MSTGEEEDLSERGCRRWTAHRNPDEGETTGSMREGALARPTTFLQRVPSPWQSSF</sequence>
<evidence type="ECO:0000313" key="3">
    <source>
        <dbReference type="Proteomes" id="UP000053558"/>
    </source>
</evidence>
<keyword evidence="3" id="KW-1185">Reference proteome</keyword>